<evidence type="ECO:0000313" key="9">
    <source>
        <dbReference type="EMBL" id="CDW97905.1"/>
    </source>
</evidence>
<feature type="transmembrane region" description="Helical" evidence="6">
    <location>
        <begin position="218"/>
        <end position="237"/>
    </location>
</feature>
<feature type="transmembrane region" description="Helical" evidence="6">
    <location>
        <begin position="243"/>
        <end position="264"/>
    </location>
</feature>
<proteinExistence type="predicted"/>
<name>A0A0F7SAV6_9BASI</name>
<feature type="transmembrane region" description="Helical" evidence="6">
    <location>
        <begin position="407"/>
        <end position="426"/>
    </location>
</feature>
<dbReference type="Pfam" id="PF00892">
    <property type="entry name" value="EamA"/>
    <property type="match status" value="2"/>
</dbReference>
<dbReference type="EMBL" id="CCFA01002560">
    <property type="protein sequence ID" value="CDW97905.1"/>
    <property type="molecule type" value="Genomic_DNA"/>
</dbReference>
<dbReference type="GO" id="GO:0016020">
    <property type="term" value="C:membrane"/>
    <property type="evidence" value="ECO:0007669"/>
    <property type="project" value="UniProtKB-SubCell"/>
</dbReference>
<feature type="compositionally biased region" description="Low complexity" evidence="5">
    <location>
        <begin position="1"/>
        <end position="10"/>
    </location>
</feature>
<evidence type="ECO:0000313" key="8">
    <source>
        <dbReference type="EMBL" id="CDU23028.1"/>
    </source>
</evidence>
<dbReference type="PANTHER" id="PTHR22911">
    <property type="entry name" value="ACYL-MALONYL CONDENSING ENZYME-RELATED"/>
    <property type="match status" value="1"/>
</dbReference>
<evidence type="ECO:0000256" key="1">
    <source>
        <dbReference type="ARBA" id="ARBA00004141"/>
    </source>
</evidence>
<evidence type="ECO:0000256" key="5">
    <source>
        <dbReference type="SAM" id="MobiDB-lite"/>
    </source>
</evidence>
<feature type="transmembrane region" description="Helical" evidence="6">
    <location>
        <begin position="491"/>
        <end position="511"/>
    </location>
</feature>
<feature type="compositionally biased region" description="Polar residues" evidence="5">
    <location>
        <begin position="34"/>
        <end position="61"/>
    </location>
</feature>
<evidence type="ECO:0000256" key="3">
    <source>
        <dbReference type="ARBA" id="ARBA00022989"/>
    </source>
</evidence>
<evidence type="ECO:0000256" key="4">
    <source>
        <dbReference type="ARBA" id="ARBA00023136"/>
    </source>
</evidence>
<feature type="region of interest" description="Disordered" evidence="5">
    <location>
        <begin position="1"/>
        <end position="129"/>
    </location>
</feature>
<reference evidence="8" key="3">
    <citation type="submission" date="2014-06" db="EMBL/GenBank/DDBJ databases">
        <authorList>
            <person name="Ju J."/>
            <person name="Zhang J."/>
        </authorList>
    </citation>
    <scope>NUCLEOTIDE SEQUENCE</scope>
    <source>
        <strain evidence="8">SscI8</strain>
    </source>
</reference>
<dbReference type="SUPFAM" id="SSF103481">
    <property type="entry name" value="Multidrug resistance efflux transporter EmrE"/>
    <property type="match status" value="2"/>
</dbReference>
<feature type="domain" description="EamA" evidence="7">
    <location>
        <begin position="147"/>
        <end position="287"/>
    </location>
</feature>
<keyword evidence="3 6" id="KW-1133">Transmembrane helix</keyword>
<dbReference type="STRING" id="49012.A0A0F7SAV6"/>
<feature type="domain" description="EamA" evidence="7">
    <location>
        <begin position="376"/>
        <end position="507"/>
    </location>
</feature>
<dbReference type="InterPro" id="IPR000620">
    <property type="entry name" value="EamA_dom"/>
</dbReference>
<evidence type="ECO:0000313" key="10">
    <source>
        <dbReference type="Proteomes" id="UP000242770"/>
    </source>
</evidence>
<dbReference type="Gene3D" id="1.10.3730.20">
    <property type="match status" value="1"/>
</dbReference>
<evidence type="ECO:0000256" key="6">
    <source>
        <dbReference type="SAM" id="Phobius"/>
    </source>
</evidence>
<dbReference type="PANTHER" id="PTHR22911:SF6">
    <property type="entry name" value="SOLUTE CARRIER FAMILY 35 MEMBER G1"/>
    <property type="match status" value="1"/>
</dbReference>
<dbReference type="EMBL" id="LK056662">
    <property type="protein sequence ID" value="CDU23028.1"/>
    <property type="molecule type" value="Genomic_DNA"/>
</dbReference>
<feature type="compositionally biased region" description="Low complexity" evidence="5">
    <location>
        <begin position="82"/>
        <end position="95"/>
    </location>
</feature>
<feature type="transmembrane region" description="Helical" evidence="6">
    <location>
        <begin position="276"/>
        <end position="294"/>
    </location>
</feature>
<dbReference type="InterPro" id="IPR037185">
    <property type="entry name" value="EmrE-like"/>
</dbReference>
<gene>
    <name evidence="9" type="primary">SSCI42840.1</name>
    <name evidence="8" type="ORF">SPSC_01658</name>
</gene>
<protein>
    <recommendedName>
        <fullName evidence="7">EamA domain-containing protein</fullName>
    </recommendedName>
</protein>
<keyword evidence="4 6" id="KW-0472">Membrane</keyword>
<feature type="transmembrane region" description="Helical" evidence="6">
    <location>
        <begin position="375"/>
        <end position="395"/>
    </location>
</feature>
<evidence type="ECO:0000259" key="7">
    <source>
        <dbReference type="Pfam" id="PF00892"/>
    </source>
</evidence>
<evidence type="ECO:0000256" key="2">
    <source>
        <dbReference type="ARBA" id="ARBA00022692"/>
    </source>
</evidence>
<accession>A0A0F7SAV6</accession>
<dbReference type="Proteomes" id="UP000242770">
    <property type="component" value="Unassembled WGS sequence"/>
</dbReference>
<feature type="transmembrane region" description="Helical" evidence="6">
    <location>
        <begin position="438"/>
        <end position="456"/>
    </location>
</feature>
<feature type="transmembrane region" description="Helical" evidence="6">
    <location>
        <begin position="185"/>
        <end position="206"/>
    </location>
</feature>
<keyword evidence="2 6" id="KW-0812">Transmembrane</keyword>
<feature type="transmembrane region" description="Helical" evidence="6">
    <location>
        <begin position="147"/>
        <end position="165"/>
    </location>
</feature>
<keyword evidence="10" id="KW-1185">Reference proteome</keyword>
<reference evidence="10" key="1">
    <citation type="submission" date="2014-06" db="EMBL/GenBank/DDBJ databases">
        <authorList>
            <person name="Berkman P.J."/>
        </authorList>
    </citation>
    <scope>NUCLEOTIDE SEQUENCE [LARGE SCALE GENOMIC DNA]</scope>
</reference>
<feature type="transmembrane region" description="Helical" evidence="6">
    <location>
        <begin position="468"/>
        <end position="485"/>
    </location>
</feature>
<dbReference type="OrthoDB" id="306876at2759"/>
<reference evidence="9" key="2">
    <citation type="submission" date="2014-06" db="EMBL/GenBank/DDBJ databases">
        <authorList>
            <person name="Berkman J.Paul."/>
        </authorList>
    </citation>
    <scope>NUCLEOTIDE SEQUENCE [LARGE SCALE GENOMIC DNA]</scope>
</reference>
<dbReference type="AlphaFoldDB" id="A0A0F7SAV6"/>
<comment type="subcellular location">
    <subcellularLocation>
        <location evidence="1">Membrane</location>
        <topology evidence="1">Multi-pass membrane protein</topology>
    </subcellularLocation>
</comment>
<sequence>MQRSSISSQRSNERSPLLSAQQPSSALPDDELIPSQSLTPSYTPANTSARSRKLSVTTKPSFHQDATPETARLLDQTPDPSPSQDQPHPAHSSSQDIERGNSFDDQDGVNELPFPSQTDPSKPLRPKNYRIKKNATKVRGFVKRNEGIILLGFAQLFFSTMNFFFKLINLLPPEESAPVTALEIIFIRMSITWVGCVAFMLTSGVENPFLGPKEVRKLLALRGFVGFFGLFGLYYSLQYLSLADATVITFLGPLATGLLGYLVLGEPFTLRETLGGIISLSGVVLIARPAFIFGRKAADSDLDHPLSIDLLNATTSSHAANVTIQIGSAVVKHVIHNLTSSDMLRRSTSSSANSTLVDAADGIVIIDAVTEKQRLFAVALALLGVFGGAAAYVTIRAIGRRASATHSVAYFSLYSTIVSALLMWFTGTKFVLPTQPKWILLLVCVGIFGLAAQILLAMGLQREKAGRAVSITYLQIVYASLYQLVFLHIPIQPLSAIGIAIILVSAGWVAAGKS</sequence>
<organism evidence="9 10">
    <name type="scientific">Sporisorium scitamineum</name>
    <dbReference type="NCBI Taxonomy" id="49012"/>
    <lineage>
        <taxon>Eukaryota</taxon>
        <taxon>Fungi</taxon>
        <taxon>Dikarya</taxon>
        <taxon>Basidiomycota</taxon>
        <taxon>Ustilaginomycotina</taxon>
        <taxon>Ustilaginomycetes</taxon>
        <taxon>Ustilaginales</taxon>
        <taxon>Ustilaginaceae</taxon>
        <taxon>Sporisorium</taxon>
    </lineage>
</organism>